<evidence type="ECO:0000313" key="2">
    <source>
        <dbReference type="EMBL" id="MDT0472372.1"/>
    </source>
</evidence>
<name>A0ABU2UGI3_9ACTN</name>
<dbReference type="RefSeq" id="WP_311634715.1">
    <property type="nucleotide sequence ID" value="NZ_JAVRFF010000009.1"/>
</dbReference>
<gene>
    <name evidence="2" type="ORF">RM863_09550</name>
</gene>
<evidence type="ECO:0008006" key="4">
    <source>
        <dbReference type="Google" id="ProtNLM"/>
    </source>
</evidence>
<dbReference type="Proteomes" id="UP001180489">
    <property type="component" value="Unassembled WGS sequence"/>
</dbReference>
<evidence type="ECO:0000256" key="1">
    <source>
        <dbReference type="SAM" id="MobiDB-lite"/>
    </source>
</evidence>
<comment type="caution">
    <text evidence="2">The sequence shown here is derived from an EMBL/GenBank/DDBJ whole genome shotgun (WGS) entry which is preliminary data.</text>
</comment>
<dbReference type="InterPro" id="IPR011989">
    <property type="entry name" value="ARM-like"/>
</dbReference>
<accession>A0ABU2UGI3</accession>
<reference evidence="2" key="1">
    <citation type="submission" date="2024-05" db="EMBL/GenBank/DDBJ databases">
        <title>30 novel species of actinomycetes from the DSMZ collection.</title>
        <authorList>
            <person name="Nouioui I."/>
        </authorList>
    </citation>
    <scope>NUCLEOTIDE SEQUENCE</scope>
    <source>
        <strain evidence="2">DSM 41014</strain>
    </source>
</reference>
<protein>
    <recommendedName>
        <fullName evidence="4">Leucine rich repeat variant</fullName>
    </recommendedName>
</protein>
<keyword evidence="3" id="KW-1185">Reference proteome</keyword>
<feature type="region of interest" description="Disordered" evidence="1">
    <location>
        <begin position="84"/>
        <end position="116"/>
    </location>
</feature>
<sequence length="516" mass="54777">MNDVLYGLAANPALPAEVADRLIDGADADLADRLAQRPDLSRAQTAALASRWEDAAVRLARRSLLTTADPDPMTRPRLTLALLERDTAGYAEGPRPPDDADRPERPRLPGDADRRSWARLLAGSPSVEHRERLAACPGLPPDVVRRLATDPATAVVAELAVWTCSPELLAGLAAHPHTDVRRSVAANEATPPATLAALLAGGPQPPARSCPFCDGTEVFLPDTECDGRHRTAERHIHEQALRNPATPADVAARFAGNPCALLRRHLASRPDLPRPAYELLARDPDPRVRANLADNPGIDARLIRSLAADADPEVLGRLARHPCLPLDLLPRLAGLRGLGRSPLPCLDSATRPEITALAASAHPGVRMLVARRRDLPDDVRDALARDPDAKVVNAVAPHPGLGEGQLTAMVERHGVRVVVKVAENPGASPALLLSLAAHRPPAPKVLRVIARHPHATAPVLLACLTDLDGRRVAAARAALPVNALVELLADDDASVREAAAANPVLPVAVMRQLVAV</sequence>
<dbReference type="Gene3D" id="1.25.10.10">
    <property type="entry name" value="Leucine-rich Repeat Variant"/>
    <property type="match status" value="3"/>
</dbReference>
<proteinExistence type="predicted"/>
<feature type="compositionally biased region" description="Basic and acidic residues" evidence="1">
    <location>
        <begin position="95"/>
        <end position="116"/>
    </location>
</feature>
<dbReference type="EMBL" id="JAVRFF010000009">
    <property type="protein sequence ID" value="MDT0472372.1"/>
    <property type="molecule type" value="Genomic_DNA"/>
</dbReference>
<evidence type="ECO:0000313" key="3">
    <source>
        <dbReference type="Proteomes" id="UP001180489"/>
    </source>
</evidence>
<organism evidence="2 3">
    <name type="scientific">Streptomyces hintoniae</name>
    <dbReference type="NCBI Taxonomy" id="3075521"/>
    <lineage>
        <taxon>Bacteria</taxon>
        <taxon>Bacillati</taxon>
        <taxon>Actinomycetota</taxon>
        <taxon>Actinomycetes</taxon>
        <taxon>Kitasatosporales</taxon>
        <taxon>Streptomycetaceae</taxon>
        <taxon>Streptomyces</taxon>
    </lineage>
</organism>